<evidence type="ECO:0000256" key="4">
    <source>
        <dbReference type="ARBA" id="ARBA00022801"/>
    </source>
</evidence>
<comment type="caution">
    <text evidence="9">Lacks conserved residue(s) required for the propagation of feature annotation.</text>
</comment>
<keyword evidence="5 9" id="KW-0521">NADP</keyword>
<dbReference type="PRINTS" id="PR00085">
    <property type="entry name" value="THFDHDRGNASE"/>
</dbReference>
<dbReference type="InterPro" id="IPR000672">
    <property type="entry name" value="THF_DH/CycHdrlase"/>
</dbReference>
<proteinExistence type="inferred from homology"/>
<protein>
    <recommendedName>
        <fullName evidence="9">Bifunctional protein FolD</fullName>
    </recommendedName>
    <domain>
        <recommendedName>
            <fullName evidence="9">Methylenetetrahydrofolate dehydrogenase</fullName>
            <ecNumber evidence="9">1.5.1.5</ecNumber>
        </recommendedName>
    </domain>
    <domain>
        <recommendedName>
            <fullName evidence="9">Methenyltetrahydrofolate cyclohydrolase</fullName>
            <ecNumber evidence="9">3.5.4.9</ecNumber>
        </recommendedName>
    </domain>
</protein>
<evidence type="ECO:0000256" key="9">
    <source>
        <dbReference type="HAMAP-Rule" id="MF_01576"/>
    </source>
</evidence>
<comment type="catalytic activity">
    <reaction evidence="9">
        <text>(6R)-5,10-methylene-5,6,7,8-tetrahydrofolate + NADP(+) = (6R)-5,10-methenyltetrahydrofolate + NADPH</text>
        <dbReference type="Rhea" id="RHEA:22812"/>
        <dbReference type="ChEBI" id="CHEBI:15636"/>
        <dbReference type="ChEBI" id="CHEBI:57455"/>
        <dbReference type="ChEBI" id="CHEBI:57783"/>
        <dbReference type="ChEBI" id="CHEBI:58349"/>
        <dbReference type="EC" id="1.5.1.5"/>
    </reaction>
</comment>
<evidence type="ECO:0000259" key="11">
    <source>
        <dbReference type="Pfam" id="PF02882"/>
    </source>
</evidence>
<dbReference type="Gene3D" id="3.40.50.10860">
    <property type="entry name" value="Leucine Dehydrogenase, chain A, domain 1"/>
    <property type="match status" value="1"/>
</dbReference>
<comment type="caution">
    <text evidence="12">The sequence shown here is derived from an EMBL/GenBank/DDBJ whole genome shotgun (WGS) entry which is preliminary data.</text>
</comment>
<dbReference type="PANTHER" id="PTHR48099">
    <property type="entry name" value="C-1-TETRAHYDROFOLATE SYNTHASE, CYTOPLASMIC-RELATED"/>
    <property type="match status" value="1"/>
</dbReference>
<sequence length="276" mass="29069">MALLDGKQVSQKIIAGLKDEIAKISKKLSLGVVVVGEDAAVKKFIAQKRKVADELGIDFRIYNCDPGISTSELRSRLKAIVHDARPAGIIIQLPLPSHLNAQYILNSIPPEKDVDVLSARAMGDFAAGKSNILPPVVGAIKMLLAEYGIDYRGKYVAVIGAGTLVGKPVALWLLNEKISFSVAEAGTPDISEFTKNADVIISGAGRPGLIRGDMVKAGAVVIDCGTTEAGGELRGDVDFDSVAPKASFIAPVPGGVGPVTVAMIYQNLITLVKSRR</sequence>
<accession>A0A932YXK1</accession>
<dbReference type="GO" id="GO:0035999">
    <property type="term" value="P:tetrahydrofolate interconversion"/>
    <property type="evidence" value="ECO:0007669"/>
    <property type="project" value="UniProtKB-UniRule"/>
</dbReference>
<feature type="binding site" evidence="9">
    <location>
        <position position="226"/>
    </location>
    <ligand>
        <name>NADP(+)</name>
        <dbReference type="ChEBI" id="CHEBI:58349"/>
    </ligand>
</feature>
<keyword evidence="4 9" id="KW-0378">Hydrolase</keyword>
<comment type="catalytic activity">
    <reaction evidence="9">
        <text>(6R)-5,10-methenyltetrahydrofolate + H2O = (6R)-10-formyltetrahydrofolate + H(+)</text>
        <dbReference type="Rhea" id="RHEA:23700"/>
        <dbReference type="ChEBI" id="CHEBI:15377"/>
        <dbReference type="ChEBI" id="CHEBI:15378"/>
        <dbReference type="ChEBI" id="CHEBI:57455"/>
        <dbReference type="ChEBI" id="CHEBI:195366"/>
        <dbReference type="EC" id="3.5.4.9"/>
    </reaction>
</comment>
<dbReference type="SUPFAM" id="SSF51735">
    <property type="entry name" value="NAD(P)-binding Rossmann-fold domains"/>
    <property type="match status" value="1"/>
</dbReference>
<dbReference type="GO" id="GO:0000105">
    <property type="term" value="P:L-histidine biosynthetic process"/>
    <property type="evidence" value="ECO:0007669"/>
    <property type="project" value="UniProtKB-KW"/>
</dbReference>
<dbReference type="SUPFAM" id="SSF53223">
    <property type="entry name" value="Aminoacid dehydrogenase-like, N-terminal domain"/>
    <property type="match status" value="1"/>
</dbReference>
<gene>
    <name evidence="9" type="primary">folD</name>
    <name evidence="12" type="ORF">HY473_01240</name>
</gene>
<dbReference type="GO" id="GO:0009086">
    <property type="term" value="P:methionine biosynthetic process"/>
    <property type="evidence" value="ECO:0007669"/>
    <property type="project" value="UniProtKB-KW"/>
</dbReference>
<dbReference type="InterPro" id="IPR036291">
    <property type="entry name" value="NAD(P)-bd_dom_sf"/>
</dbReference>
<dbReference type="CDD" id="cd01080">
    <property type="entry name" value="NAD_bind_m-THF_DH_Cyclohyd"/>
    <property type="match status" value="1"/>
</dbReference>
<dbReference type="InterPro" id="IPR020630">
    <property type="entry name" value="THF_DH/CycHdrlase_cat_dom"/>
</dbReference>
<comment type="similarity">
    <text evidence="9">Belongs to the tetrahydrofolate dehydrogenase/cyclohydrolase family.</text>
</comment>
<dbReference type="AlphaFoldDB" id="A0A932YXK1"/>
<evidence type="ECO:0000256" key="3">
    <source>
        <dbReference type="ARBA" id="ARBA00022755"/>
    </source>
</evidence>
<dbReference type="EC" id="3.5.4.9" evidence="9"/>
<dbReference type="Gene3D" id="3.40.50.720">
    <property type="entry name" value="NAD(P)-binding Rossmann-like Domain"/>
    <property type="match status" value="1"/>
</dbReference>
<comment type="function">
    <text evidence="9">Catalyzes the oxidation of 5,10-methylenetetrahydrofolate to 5,10-methenyltetrahydrofolate and then the hydrolysis of 5,10-methenyltetrahydrofolate to 10-formyltetrahydrofolate.</text>
</comment>
<dbReference type="GO" id="GO:0005829">
    <property type="term" value="C:cytosol"/>
    <property type="evidence" value="ECO:0007669"/>
    <property type="project" value="TreeGrafter"/>
</dbReference>
<evidence type="ECO:0000313" key="12">
    <source>
        <dbReference type="EMBL" id="MBI4132709.1"/>
    </source>
</evidence>
<evidence type="ECO:0000256" key="6">
    <source>
        <dbReference type="ARBA" id="ARBA00023002"/>
    </source>
</evidence>
<evidence type="ECO:0000256" key="8">
    <source>
        <dbReference type="ARBA" id="ARBA00023268"/>
    </source>
</evidence>
<evidence type="ECO:0000256" key="2">
    <source>
        <dbReference type="ARBA" id="ARBA00022563"/>
    </source>
</evidence>
<keyword evidence="7 9" id="KW-0486">Methionine biosynthesis</keyword>
<evidence type="ECO:0000256" key="5">
    <source>
        <dbReference type="ARBA" id="ARBA00022857"/>
    </source>
</evidence>
<keyword evidence="9" id="KW-0028">Amino-acid biosynthesis</keyword>
<evidence type="ECO:0000256" key="1">
    <source>
        <dbReference type="ARBA" id="ARBA00004777"/>
    </source>
</evidence>
<feature type="domain" description="Tetrahydrofolate dehydrogenase/cyclohydrolase NAD(P)-binding" evidence="11">
    <location>
        <begin position="139"/>
        <end position="274"/>
    </location>
</feature>
<feature type="binding site" evidence="9">
    <location>
        <begin position="160"/>
        <end position="162"/>
    </location>
    <ligand>
        <name>NADP(+)</name>
        <dbReference type="ChEBI" id="CHEBI:58349"/>
    </ligand>
</feature>
<dbReference type="GO" id="GO:0004488">
    <property type="term" value="F:methylenetetrahydrofolate dehydrogenase (NADP+) activity"/>
    <property type="evidence" value="ECO:0007669"/>
    <property type="project" value="UniProtKB-UniRule"/>
</dbReference>
<comment type="pathway">
    <text evidence="1 9">One-carbon metabolism; tetrahydrofolate interconversion.</text>
</comment>
<evidence type="ECO:0000256" key="7">
    <source>
        <dbReference type="ARBA" id="ARBA00023167"/>
    </source>
</evidence>
<dbReference type="HAMAP" id="MF_01576">
    <property type="entry name" value="THF_DHG_CYH"/>
    <property type="match status" value="1"/>
</dbReference>
<evidence type="ECO:0000313" key="13">
    <source>
        <dbReference type="Proteomes" id="UP000756703"/>
    </source>
</evidence>
<comment type="subunit">
    <text evidence="9">Homodimer.</text>
</comment>
<dbReference type="GO" id="GO:0006164">
    <property type="term" value="P:purine nucleotide biosynthetic process"/>
    <property type="evidence" value="ECO:0007669"/>
    <property type="project" value="UniProtKB-KW"/>
</dbReference>
<dbReference type="Proteomes" id="UP000756703">
    <property type="component" value="Unassembled WGS sequence"/>
</dbReference>
<dbReference type="Pfam" id="PF02882">
    <property type="entry name" value="THF_DHG_CYH_C"/>
    <property type="match status" value="1"/>
</dbReference>
<dbReference type="Pfam" id="PF00763">
    <property type="entry name" value="THF_DHG_CYH"/>
    <property type="match status" value="1"/>
</dbReference>
<organism evidence="12 13">
    <name type="scientific">Candidatus Sungiibacteriota bacterium</name>
    <dbReference type="NCBI Taxonomy" id="2750080"/>
    <lineage>
        <taxon>Bacteria</taxon>
        <taxon>Candidatus Sungiibacteriota</taxon>
    </lineage>
</organism>
<keyword evidence="8 9" id="KW-0511">Multifunctional enzyme</keyword>
<dbReference type="InterPro" id="IPR020631">
    <property type="entry name" value="THF_DH/CycHdrlase_NAD-bd_dom"/>
</dbReference>
<keyword evidence="6 9" id="KW-0560">Oxidoreductase</keyword>
<keyword evidence="2 9" id="KW-0554">One-carbon metabolism</keyword>
<dbReference type="GO" id="GO:0004477">
    <property type="term" value="F:methenyltetrahydrofolate cyclohydrolase activity"/>
    <property type="evidence" value="ECO:0007669"/>
    <property type="project" value="UniProtKB-UniRule"/>
</dbReference>
<dbReference type="PANTHER" id="PTHR48099:SF5">
    <property type="entry name" value="C-1-TETRAHYDROFOLATE SYNTHASE, CYTOPLASMIC"/>
    <property type="match status" value="1"/>
</dbReference>
<dbReference type="EMBL" id="JACQMI010000010">
    <property type="protein sequence ID" value="MBI4132709.1"/>
    <property type="molecule type" value="Genomic_DNA"/>
</dbReference>
<keyword evidence="3 9" id="KW-0658">Purine biosynthesis</keyword>
<name>A0A932YXK1_9BACT</name>
<feature type="domain" description="Tetrahydrofolate dehydrogenase/cyclohydrolase catalytic" evidence="10">
    <location>
        <begin position="4"/>
        <end position="115"/>
    </location>
</feature>
<evidence type="ECO:0000259" key="10">
    <source>
        <dbReference type="Pfam" id="PF00763"/>
    </source>
</evidence>
<reference evidence="12" key="1">
    <citation type="submission" date="2020-07" db="EMBL/GenBank/DDBJ databases">
        <title>Huge and variable diversity of episymbiotic CPR bacteria and DPANN archaea in groundwater ecosystems.</title>
        <authorList>
            <person name="He C.Y."/>
            <person name="Keren R."/>
            <person name="Whittaker M."/>
            <person name="Farag I.F."/>
            <person name="Doudna J."/>
            <person name="Cate J.H.D."/>
            <person name="Banfield J.F."/>
        </authorList>
    </citation>
    <scope>NUCLEOTIDE SEQUENCE</scope>
    <source>
        <strain evidence="12">NC_groundwater_1225_Ag_S-0.1um_56_177</strain>
    </source>
</reference>
<dbReference type="EC" id="1.5.1.5" evidence="9"/>
<keyword evidence="9" id="KW-0368">Histidine biosynthesis</keyword>
<dbReference type="InterPro" id="IPR046346">
    <property type="entry name" value="Aminoacid_DH-like_N_sf"/>
</dbReference>